<proteinExistence type="predicted"/>
<gene>
    <name evidence="1" type="ORF">A2358_00785</name>
</gene>
<dbReference type="AlphaFoldDB" id="A0A1G2IY10"/>
<sequence>MEVESKEQIIKRRKEIEQDIVDMLSGAESDFTLENVKEVIYNEESQDDLMKAISMFDTGKIPEELENILELTNDAWNYFPHKTLKGLSPAEMMLKYEKEDKKTKPIKILKSKKFTAKQKDLLWSGDGKGPYSQANLTKQIRILDDSVSRVFLIVEAEINPTTFEIIKNNRHDNEFKNNVMIQQLLDRAEYRGPQFGYVVAAFEEEYKDNEVLARAEQALKYTQESIIKMHNYVIHKYL</sequence>
<dbReference type="Proteomes" id="UP000178650">
    <property type="component" value="Unassembled WGS sequence"/>
</dbReference>
<name>A0A1G2IY10_9BACT</name>
<evidence type="ECO:0000313" key="2">
    <source>
        <dbReference type="Proteomes" id="UP000178650"/>
    </source>
</evidence>
<evidence type="ECO:0000313" key="1">
    <source>
        <dbReference type="EMBL" id="OGZ79210.1"/>
    </source>
</evidence>
<comment type="caution">
    <text evidence="1">The sequence shown here is derived from an EMBL/GenBank/DDBJ whole genome shotgun (WGS) entry which is preliminary data.</text>
</comment>
<reference evidence="1 2" key="1">
    <citation type="journal article" date="2016" name="Nat. Commun.">
        <title>Thousands of microbial genomes shed light on interconnected biogeochemical processes in an aquifer system.</title>
        <authorList>
            <person name="Anantharaman K."/>
            <person name="Brown C.T."/>
            <person name="Hug L.A."/>
            <person name="Sharon I."/>
            <person name="Castelle C.J."/>
            <person name="Probst A.J."/>
            <person name="Thomas B.C."/>
            <person name="Singh A."/>
            <person name="Wilkins M.J."/>
            <person name="Karaoz U."/>
            <person name="Brodie E.L."/>
            <person name="Williams K.H."/>
            <person name="Hubbard S.S."/>
            <person name="Banfield J.F."/>
        </authorList>
    </citation>
    <scope>NUCLEOTIDE SEQUENCE [LARGE SCALE GENOMIC DNA]</scope>
</reference>
<protein>
    <submittedName>
        <fullName evidence="1">Uncharacterized protein</fullName>
    </submittedName>
</protein>
<dbReference type="EMBL" id="MHPJ01000007">
    <property type="protein sequence ID" value="OGZ79210.1"/>
    <property type="molecule type" value="Genomic_DNA"/>
</dbReference>
<dbReference type="STRING" id="1802223.A2358_00785"/>
<organism evidence="1 2">
    <name type="scientific">Candidatus Staskawiczbacteria bacterium RIFOXYB1_FULL_37_44</name>
    <dbReference type="NCBI Taxonomy" id="1802223"/>
    <lineage>
        <taxon>Bacteria</taxon>
        <taxon>Candidatus Staskawicziibacteriota</taxon>
    </lineage>
</organism>
<accession>A0A1G2IY10</accession>